<organism evidence="2 3">
    <name type="scientific">Gossypium stocksii</name>
    <dbReference type="NCBI Taxonomy" id="47602"/>
    <lineage>
        <taxon>Eukaryota</taxon>
        <taxon>Viridiplantae</taxon>
        <taxon>Streptophyta</taxon>
        <taxon>Embryophyta</taxon>
        <taxon>Tracheophyta</taxon>
        <taxon>Spermatophyta</taxon>
        <taxon>Magnoliopsida</taxon>
        <taxon>eudicotyledons</taxon>
        <taxon>Gunneridae</taxon>
        <taxon>Pentapetalae</taxon>
        <taxon>rosids</taxon>
        <taxon>malvids</taxon>
        <taxon>Malvales</taxon>
        <taxon>Malvaceae</taxon>
        <taxon>Malvoideae</taxon>
        <taxon>Gossypium</taxon>
    </lineage>
</organism>
<keyword evidence="1" id="KW-0812">Transmembrane</keyword>
<gene>
    <name evidence="2" type="ORF">J1N35_012250</name>
</gene>
<feature type="transmembrane region" description="Helical" evidence="1">
    <location>
        <begin position="7"/>
        <end position="26"/>
    </location>
</feature>
<feature type="transmembrane region" description="Helical" evidence="1">
    <location>
        <begin position="32"/>
        <end position="53"/>
    </location>
</feature>
<evidence type="ECO:0000313" key="2">
    <source>
        <dbReference type="EMBL" id="KAH1108482.1"/>
    </source>
</evidence>
<dbReference type="EMBL" id="JAIQCV010000004">
    <property type="protein sequence ID" value="KAH1108482.1"/>
    <property type="molecule type" value="Genomic_DNA"/>
</dbReference>
<keyword evidence="1" id="KW-0472">Membrane</keyword>
<evidence type="ECO:0000256" key="1">
    <source>
        <dbReference type="SAM" id="Phobius"/>
    </source>
</evidence>
<name>A0A9D3W559_9ROSI</name>
<proteinExistence type="predicted"/>
<feature type="non-terminal residue" evidence="2">
    <location>
        <position position="1"/>
    </location>
</feature>
<dbReference type="OrthoDB" id="1745229at2759"/>
<evidence type="ECO:0000313" key="3">
    <source>
        <dbReference type="Proteomes" id="UP000828251"/>
    </source>
</evidence>
<dbReference type="Proteomes" id="UP000828251">
    <property type="component" value="Unassembled WGS sequence"/>
</dbReference>
<keyword evidence="3" id="KW-1185">Reference proteome</keyword>
<protein>
    <submittedName>
        <fullName evidence="2">Uncharacterized protein</fullName>
    </submittedName>
</protein>
<comment type="caution">
    <text evidence="2">The sequence shown here is derived from an EMBL/GenBank/DDBJ whole genome shotgun (WGS) entry which is preliminary data.</text>
</comment>
<keyword evidence="1" id="KW-1133">Transmembrane helix</keyword>
<reference evidence="2 3" key="1">
    <citation type="journal article" date="2021" name="Plant Biotechnol. J.">
        <title>Multi-omics assisted identification of the key and species-specific regulatory components of drought-tolerant mechanisms in Gossypium stocksii.</title>
        <authorList>
            <person name="Yu D."/>
            <person name="Ke L."/>
            <person name="Zhang D."/>
            <person name="Wu Y."/>
            <person name="Sun Y."/>
            <person name="Mei J."/>
            <person name="Sun J."/>
            <person name="Sun Y."/>
        </authorList>
    </citation>
    <scope>NUCLEOTIDE SEQUENCE [LARGE SCALE GENOMIC DNA]</scope>
    <source>
        <strain evidence="3">cv. E1</strain>
        <tissue evidence="2">Leaf</tissue>
    </source>
</reference>
<accession>A0A9D3W559</accession>
<feature type="non-terminal residue" evidence="2">
    <location>
        <position position="54"/>
    </location>
</feature>
<sequence>IYTTKLFICFNIVALGLIIMITFIFSKGSLRVFTVGWICAVFSLCVYAAPLSII</sequence>
<dbReference type="AlphaFoldDB" id="A0A9D3W559"/>